<dbReference type="EMBL" id="HBUF01448213">
    <property type="protein sequence ID" value="CAG6743457.1"/>
    <property type="molecule type" value="Transcribed_RNA"/>
</dbReference>
<organism evidence="1">
    <name type="scientific">Cacopsylla melanoneura</name>
    <dbReference type="NCBI Taxonomy" id="428564"/>
    <lineage>
        <taxon>Eukaryota</taxon>
        <taxon>Metazoa</taxon>
        <taxon>Ecdysozoa</taxon>
        <taxon>Arthropoda</taxon>
        <taxon>Hexapoda</taxon>
        <taxon>Insecta</taxon>
        <taxon>Pterygota</taxon>
        <taxon>Neoptera</taxon>
        <taxon>Paraneoptera</taxon>
        <taxon>Hemiptera</taxon>
        <taxon>Sternorrhyncha</taxon>
        <taxon>Psylloidea</taxon>
        <taxon>Psyllidae</taxon>
        <taxon>Psyllinae</taxon>
        <taxon>Cacopsylla</taxon>
    </lineage>
</organism>
<dbReference type="AlphaFoldDB" id="A0A8D9E7P2"/>
<proteinExistence type="predicted"/>
<protein>
    <submittedName>
        <fullName evidence="1">Uncharacterized protein</fullName>
    </submittedName>
</protein>
<reference evidence="1" key="1">
    <citation type="submission" date="2021-05" db="EMBL/GenBank/DDBJ databases">
        <authorList>
            <person name="Alioto T."/>
            <person name="Alioto T."/>
            <person name="Gomez Garrido J."/>
        </authorList>
    </citation>
    <scope>NUCLEOTIDE SEQUENCE</scope>
</reference>
<sequence length="110" mass="12527">MEAEDSHKTIYSKYFGSADIQVNPAYKGRGKAIYIWQLPRGVLCLIGELVVLVRVRELSDRVMSSKKVYFVPRNLHQASIARDQCLQTFVNVVQLGLNKNETRALARICE</sequence>
<name>A0A8D9E7P2_9HEMI</name>
<accession>A0A8D9E7P2</accession>
<evidence type="ECO:0000313" key="1">
    <source>
        <dbReference type="EMBL" id="CAG6743457.1"/>
    </source>
</evidence>